<protein>
    <submittedName>
        <fullName evidence="1">Uncharacterized protein</fullName>
    </submittedName>
</protein>
<evidence type="ECO:0000313" key="2">
    <source>
        <dbReference type="Proteomes" id="UP000193925"/>
    </source>
</evidence>
<dbReference type="EMBL" id="LT841305">
    <property type="protein sequence ID" value="SMH67122.1"/>
    <property type="molecule type" value="Genomic_DNA"/>
</dbReference>
<name>A0ABY1MU88_9PROT</name>
<organism evidence="1 2">
    <name type="scientific">Acidithiobacillus ferrivorans</name>
    <dbReference type="NCBI Taxonomy" id="160808"/>
    <lineage>
        <taxon>Bacteria</taxon>
        <taxon>Pseudomonadati</taxon>
        <taxon>Pseudomonadota</taxon>
        <taxon>Acidithiobacillia</taxon>
        <taxon>Acidithiobacillales</taxon>
        <taxon>Acidithiobacillaceae</taxon>
        <taxon>Acidithiobacillus</taxon>
    </lineage>
</organism>
<dbReference type="Proteomes" id="UP000193925">
    <property type="component" value="Chromosome AFERRI"/>
</dbReference>
<gene>
    <name evidence="1" type="ORF">AFERRI_50323</name>
</gene>
<sequence>MCSGPLVGVTIQKQSNGPGAGCQVIPANRSAFGRRGRARAIEDEYAPDAADNVGMTGAGQGLYHVIPFVVGYLGQTYLDEFVGINGAFQFGEDAVGDAVGADYDDRLEGMRLSTQVLSLFGVQHGILVSLIGPLWCSGRVYVCGGRGSKSGGLLWPEVNPARSG</sequence>
<reference evidence="1 2" key="1">
    <citation type="submission" date="2017-03" db="EMBL/GenBank/DDBJ databases">
        <authorList>
            <person name="Regsiter A."/>
            <person name="William W."/>
        </authorList>
    </citation>
    <scope>NUCLEOTIDE SEQUENCE [LARGE SCALE GENOMIC DNA]</scope>
    <source>
        <strain evidence="1">PRJEB5721</strain>
    </source>
</reference>
<accession>A0ABY1MU88</accession>
<evidence type="ECO:0000313" key="1">
    <source>
        <dbReference type="EMBL" id="SMH67122.1"/>
    </source>
</evidence>
<keyword evidence="2" id="KW-1185">Reference proteome</keyword>
<proteinExistence type="predicted"/>